<evidence type="ECO:0000313" key="2">
    <source>
        <dbReference type="Proteomes" id="UP000784294"/>
    </source>
</evidence>
<keyword evidence="2" id="KW-1185">Reference proteome</keyword>
<dbReference type="EMBL" id="CAAALY010259767">
    <property type="protein sequence ID" value="VEL39008.1"/>
    <property type="molecule type" value="Genomic_DNA"/>
</dbReference>
<gene>
    <name evidence="1" type="ORF">PXEA_LOCUS32448</name>
</gene>
<dbReference type="Proteomes" id="UP000784294">
    <property type="component" value="Unassembled WGS sequence"/>
</dbReference>
<dbReference type="AlphaFoldDB" id="A0A448XKS0"/>
<organism evidence="1 2">
    <name type="scientific">Protopolystoma xenopodis</name>
    <dbReference type="NCBI Taxonomy" id="117903"/>
    <lineage>
        <taxon>Eukaryota</taxon>
        <taxon>Metazoa</taxon>
        <taxon>Spiralia</taxon>
        <taxon>Lophotrochozoa</taxon>
        <taxon>Platyhelminthes</taxon>
        <taxon>Monogenea</taxon>
        <taxon>Polyopisthocotylea</taxon>
        <taxon>Polystomatidea</taxon>
        <taxon>Polystomatidae</taxon>
        <taxon>Protopolystoma</taxon>
    </lineage>
</organism>
<accession>A0A448XKS0</accession>
<proteinExistence type="predicted"/>
<evidence type="ECO:0000313" key="1">
    <source>
        <dbReference type="EMBL" id="VEL39008.1"/>
    </source>
</evidence>
<sequence>MGDSTERLRADGLVGVQRNRPRRPGRQLHHFQCRQREHRRPGKWCFFLALLHSAMNLQPHNFMLVARTSISSEAIPTSLPPEDNGPFLSTGRSIAHQFTRIRLCGCLLTNYVFSKLYDCF</sequence>
<comment type="caution">
    <text evidence="1">The sequence shown here is derived from an EMBL/GenBank/DDBJ whole genome shotgun (WGS) entry which is preliminary data.</text>
</comment>
<protein>
    <submittedName>
        <fullName evidence="1">Uncharacterized protein</fullName>
    </submittedName>
</protein>
<name>A0A448XKS0_9PLAT</name>
<reference evidence="1" key="1">
    <citation type="submission" date="2018-11" db="EMBL/GenBank/DDBJ databases">
        <authorList>
            <consortium name="Pathogen Informatics"/>
        </authorList>
    </citation>
    <scope>NUCLEOTIDE SEQUENCE</scope>
</reference>